<dbReference type="GeneID" id="93338093"/>
<comment type="similarity">
    <text evidence="4">Belongs to the helicase family. DinG subfamily.</text>
</comment>
<dbReference type="EMBL" id="FUYF01000007">
    <property type="protein sequence ID" value="SKA86383.1"/>
    <property type="molecule type" value="Genomic_DNA"/>
</dbReference>
<keyword evidence="1" id="KW-0547">Nucleotide-binding</keyword>
<dbReference type="Pfam" id="PF13307">
    <property type="entry name" value="Helicase_C_2"/>
    <property type="match status" value="1"/>
</dbReference>
<keyword evidence="6" id="KW-0347">Helicase</keyword>
<name>A0A1T4X9Y9_9FIRM</name>
<evidence type="ECO:0000313" key="6">
    <source>
        <dbReference type="EMBL" id="SKA86383.1"/>
    </source>
</evidence>
<dbReference type="PROSITE" id="PS51193">
    <property type="entry name" value="HELICASE_ATP_BIND_2"/>
    <property type="match status" value="1"/>
</dbReference>
<dbReference type="GO" id="GO:0016818">
    <property type="term" value="F:hydrolase activity, acting on acid anhydrides, in phosphorus-containing anhydrides"/>
    <property type="evidence" value="ECO:0007669"/>
    <property type="project" value="InterPro"/>
</dbReference>
<proteinExistence type="inferred from homology"/>
<dbReference type="PANTHER" id="PTHR11472:SF34">
    <property type="entry name" value="REGULATOR OF TELOMERE ELONGATION HELICASE 1"/>
    <property type="match status" value="1"/>
</dbReference>
<sequence>MQTYPTGYVESHHIAEQIFREILPRHGMAVREEQIALCHEVLDTLYNKEISLCDAGVGTGKTLAYLVGCILWQMHRPERMKLPIVISTSSVALQDAILTEYLPDLSAVLLSEGIITAPITAVVRKGKERFVCDARLAERASLVQPSRKRQRNSLHIAENILDMDHIPELSRYDRCRICVPQSCPRDCFLREDCRYQQYLRDSMKPDIQICNHNYLLADASHRQEDRPLLLRSYQALVVDEAHKLPDAARQMYTETLSPHNMDELCLLLQQAHYKDFARQMRTAFLTLSFSCTQGLSKLRGKASEPFVLTPFRRAALIDCIALLQNAGGLPDVPRYLLNRLGEAESLLRLFLLEVPTRILYIDYDADGQPTFCAASSRVPQLLRSALWNTREPAILTSGTLTAAGDFSHTEQLLGLAAYRPLRHFRADSPFNYKKKCLLYFPPRVKMQMDNRKMAEEIVRLVGACHGHALVLFTAYRQMAEVRALTDGQWTYPTYQAWRNGGKIIQKFKQSGNGVLFAAGSCWEGIDFPGDMVSLLIIAKLPFPIPDPVSDYERRQYPNLRDYINAEIIPEMQKKLRQGFGRAIRTEQDSCVVAILDERAGIGGKYHDAALAALPTCPITEKIEDVQQFIREQKRPDYFL</sequence>
<evidence type="ECO:0000256" key="4">
    <source>
        <dbReference type="ARBA" id="ARBA00038058"/>
    </source>
</evidence>
<dbReference type="RefSeq" id="WP_078784554.1">
    <property type="nucleotide sequence ID" value="NZ_FUYF01000007.1"/>
</dbReference>
<dbReference type="PANTHER" id="PTHR11472">
    <property type="entry name" value="DNA REPAIR DEAD HELICASE RAD3/XP-D SUBFAMILY MEMBER"/>
    <property type="match status" value="1"/>
</dbReference>
<dbReference type="InterPro" id="IPR045028">
    <property type="entry name" value="DinG/Rad3-like"/>
</dbReference>
<dbReference type="STRING" id="745368.SAMN02745178_01632"/>
<gene>
    <name evidence="6" type="ORF">SAMN02745178_01632</name>
</gene>
<dbReference type="InterPro" id="IPR014013">
    <property type="entry name" value="Helic_SF1/SF2_ATP-bd_DinG/Rad3"/>
</dbReference>
<dbReference type="Proteomes" id="UP000190286">
    <property type="component" value="Unassembled WGS sequence"/>
</dbReference>
<organism evidence="6 7">
    <name type="scientific">Gemmiger formicilis</name>
    <dbReference type="NCBI Taxonomy" id="745368"/>
    <lineage>
        <taxon>Bacteria</taxon>
        <taxon>Bacillati</taxon>
        <taxon>Bacillota</taxon>
        <taxon>Clostridia</taxon>
        <taxon>Eubacteriales</taxon>
        <taxon>Gemmiger</taxon>
    </lineage>
</organism>
<evidence type="ECO:0000256" key="1">
    <source>
        <dbReference type="ARBA" id="ARBA00022741"/>
    </source>
</evidence>
<protein>
    <submittedName>
        <fullName evidence="6">ATP-dependent DNA helicase DinG</fullName>
    </submittedName>
</protein>
<dbReference type="Gene3D" id="3.40.50.300">
    <property type="entry name" value="P-loop containing nucleotide triphosphate hydrolases"/>
    <property type="match status" value="2"/>
</dbReference>
<keyword evidence="3" id="KW-0067">ATP-binding</keyword>
<dbReference type="SUPFAM" id="SSF52540">
    <property type="entry name" value="P-loop containing nucleoside triphosphate hydrolases"/>
    <property type="match status" value="1"/>
</dbReference>
<dbReference type="InterPro" id="IPR027417">
    <property type="entry name" value="P-loop_NTPase"/>
</dbReference>
<dbReference type="GO" id="GO:0003676">
    <property type="term" value="F:nucleic acid binding"/>
    <property type="evidence" value="ECO:0007669"/>
    <property type="project" value="InterPro"/>
</dbReference>
<dbReference type="AlphaFoldDB" id="A0A1T4X9Y9"/>
<dbReference type="InterPro" id="IPR006555">
    <property type="entry name" value="ATP-dep_Helicase_C"/>
</dbReference>
<keyword evidence="7" id="KW-1185">Reference proteome</keyword>
<dbReference type="GO" id="GO:0005524">
    <property type="term" value="F:ATP binding"/>
    <property type="evidence" value="ECO:0007669"/>
    <property type="project" value="UniProtKB-KW"/>
</dbReference>
<evidence type="ECO:0000256" key="2">
    <source>
        <dbReference type="ARBA" id="ARBA00022801"/>
    </source>
</evidence>
<accession>A0A1T4X9Y9</accession>
<keyword evidence="2" id="KW-0378">Hydrolase</keyword>
<dbReference type="OrthoDB" id="9803913at2"/>
<dbReference type="SMART" id="SM00491">
    <property type="entry name" value="HELICc2"/>
    <property type="match status" value="1"/>
</dbReference>
<reference evidence="6 7" key="1">
    <citation type="submission" date="2017-02" db="EMBL/GenBank/DDBJ databases">
        <authorList>
            <person name="Peterson S.W."/>
        </authorList>
    </citation>
    <scope>NUCLEOTIDE SEQUENCE [LARGE SCALE GENOMIC DNA]</scope>
    <source>
        <strain evidence="6 7">ATCC 27749</strain>
    </source>
</reference>
<evidence type="ECO:0000256" key="3">
    <source>
        <dbReference type="ARBA" id="ARBA00022840"/>
    </source>
</evidence>
<dbReference type="GO" id="GO:0003678">
    <property type="term" value="F:DNA helicase activity"/>
    <property type="evidence" value="ECO:0007669"/>
    <property type="project" value="TreeGrafter"/>
</dbReference>
<evidence type="ECO:0000313" key="7">
    <source>
        <dbReference type="Proteomes" id="UP000190286"/>
    </source>
</evidence>
<feature type="domain" description="Helicase ATP-binding" evidence="5">
    <location>
        <begin position="20"/>
        <end position="289"/>
    </location>
</feature>
<evidence type="ECO:0000259" key="5">
    <source>
        <dbReference type="PROSITE" id="PS51193"/>
    </source>
</evidence>
<dbReference type="GO" id="GO:0006139">
    <property type="term" value="P:nucleobase-containing compound metabolic process"/>
    <property type="evidence" value="ECO:0007669"/>
    <property type="project" value="InterPro"/>
</dbReference>